<dbReference type="EMBL" id="FTOD01000007">
    <property type="protein sequence ID" value="SIS88903.1"/>
    <property type="molecule type" value="Genomic_DNA"/>
</dbReference>
<dbReference type="InterPro" id="IPR015424">
    <property type="entry name" value="PyrdxlP-dep_Trfase"/>
</dbReference>
<evidence type="ECO:0000256" key="1">
    <source>
        <dbReference type="ARBA" id="ARBA00001933"/>
    </source>
</evidence>
<evidence type="ECO:0000256" key="4">
    <source>
        <dbReference type="ARBA" id="ARBA00022898"/>
    </source>
</evidence>
<dbReference type="OrthoDB" id="9815233at2"/>
<dbReference type="Proteomes" id="UP000186795">
    <property type="component" value="Unassembled WGS sequence"/>
</dbReference>
<dbReference type="GO" id="GO:0016831">
    <property type="term" value="F:carboxy-lyase activity"/>
    <property type="evidence" value="ECO:0007669"/>
    <property type="project" value="UniProtKB-KW"/>
</dbReference>
<dbReference type="CDD" id="cd00615">
    <property type="entry name" value="Orn_deC_like"/>
    <property type="match status" value="1"/>
</dbReference>
<dbReference type="PANTHER" id="PTHR43277">
    <property type="entry name" value="ARGININE DECARBOXYLASE"/>
    <property type="match status" value="1"/>
</dbReference>
<evidence type="ECO:0000256" key="5">
    <source>
        <dbReference type="ARBA" id="ARBA00023239"/>
    </source>
</evidence>
<name>A0A1N7MS00_9BACL</name>
<dbReference type="Pfam" id="PF03711">
    <property type="entry name" value="OKR_DC_1_C"/>
    <property type="match status" value="1"/>
</dbReference>
<dbReference type="InterPro" id="IPR036633">
    <property type="entry name" value="Prn/Lys/Arg_de-COase_C_sf"/>
</dbReference>
<proteinExistence type="inferred from homology"/>
<dbReference type="Gene3D" id="3.40.640.10">
    <property type="entry name" value="Type I PLP-dependent aspartate aminotransferase-like (Major domain)"/>
    <property type="match status" value="1"/>
</dbReference>
<sequence length="471" mass="51550">MNQEEAPLFEALCFHKDQNRGNYHVPGHKQGKAFDPLGRELFGDLLTIDLTEIAALDDLHQPEGVIRQAQELAAAAFGADRTFFLVGGSTAGNISLILAACQPGDQLIIHRASHQSVFNGCHLAGVRPVFLSGRGDVPLGGEITVEDLEEAILRHPGVKGVFLTSPDYFGRLQPISQLAKICHRHGLPLMVDEAHGAHFQFHPHLPPPALTQGADGVVQSTHKMLTAMTMGSMLHLKGSRLDRNRVAKGLGMIQSSSPSYPLMASLDLARRLMATGGQKELQKTLHQASLIREQVAGMRHLQEEVQPEGDPLKLNIRADRRISGYKMLKWLEKQGIDPELADHEKVLFVLSPGMEGEESVRLIEALHRLDQAIPGWEEDPRQPVPDIPVLSESHLSWDRLRSVAGETVSLPQAEGRMAAEMVVPYPPGVPSVLPGEMLSAEQIRHILHTLDKGGRVRGLTPGFPPGLHVIK</sequence>
<evidence type="ECO:0000313" key="8">
    <source>
        <dbReference type="EMBL" id="SIS88903.1"/>
    </source>
</evidence>
<accession>A0A1N7MS00</accession>
<feature type="domain" description="Orn/Lys/Arg decarboxylase C-terminal" evidence="7">
    <location>
        <begin position="401"/>
        <end position="468"/>
    </location>
</feature>
<evidence type="ECO:0000256" key="3">
    <source>
        <dbReference type="ARBA" id="ARBA00022793"/>
    </source>
</evidence>
<keyword evidence="3" id="KW-0210">Decarboxylase</keyword>
<reference evidence="9" key="1">
    <citation type="submission" date="2017-01" db="EMBL/GenBank/DDBJ databases">
        <authorList>
            <person name="Varghese N."/>
            <person name="Submissions S."/>
        </authorList>
    </citation>
    <scope>NUCLEOTIDE SEQUENCE [LARGE SCALE GENOMIC DNA]</scope>
    <source>
        <strain evidence="9">DSM 45196</strain>
    </source>
</reference>
<dbReference type="InterPro" id="IPR008286">
    <property type="entry name" value="Prn/Lys/Arg_de-COase_C"/>
</dbReference>
<dbReference type="Pfam" id="PF01276">
    <property type="entry name" value="OKR_DC_1"/>
    <property type="match status" value="1"/>
</dbReference>
<dbReference type="SUPFAM" id="SSF55904">
    <property type="entry name" value="Ornithine decarboxylase C-terminal domain"/>
    <property type="match status" value="1"/>
</dbReference>
<dbReference type="RefSeq" id="WP_076525193.1">
    <property type="nucleotide sequence ID" value="NZ_CP048103.1"/>
</dbReference>
<evidence type="ECO:0000256" key="2">
    <source>
        <dbReference type="ARBA" id="ARBA00010671"/>
    </source>
</evidence>
<evidence type="ECO:0000259" key="6">
    <source>
        <dbReference type="Pfam" id="PF01276"/>
    </source>
</evidence>
<evidence type="ECO:0000313" key="9">
    <source>
        <dbReference type="Proteomes" id="UP000186795"/>
    </source>
</evidence>
<organism evidence="8 9">
    <name type="scientific">Kroppenstedtia eburnea</name>
    <dbReference type="NCBI Taxonomy" id="714067"/>
    <lineage>
        <taxon>Bacteria</taxon>
        <taxon>Bacillati</taxon>
        <taxon>Bacillota</taxon>
        <taxon>Bacilli</taxon>
        <taxon>Bacillales</taxon>
        <taxon>Thermoactinomycetaceae</taxon>
        <taxon>Kroppenstedtia</taxon>
    </lineage>
</organism>
<dbReference type="InterPro" id="IPR052357">
    <property type="entry name" value="Orn_Lys_Arg_decarboxylase-I"/>
</dbReference>
<dbReference type="Gene3D" id="3.90.100.10">
    <property type="entry name" value="Orn/Lys/Arg decarboxylase, C-terminal domain"/>
    <property type="match status" value="1"/>
</dbReference>
<dbReference type="InterPro" id="IPR000310">
    <property type="entry name" value="Orn/Lys/Arg_deCO2ase_major_dom"/>
</dbReference>
<evidence type="ECO:0000259" key="7">
    <source>
        <dbReference type="Pfam" id="PF03711"/>
    </source>
</evidence>
<dbReference type="PANTHER" id="PTHR43277:SF3">
    <property type="entry name" value="DECARBOXYLASE, PUTATIVE-RELATED"/>
    <property type="match status" value="1"/>
</dbReference>
<dbReference type="AlphaFoldDB" id="A0A1N7MS00"/>
<protein>
    <submittedName>
        <fullName evidence="8">Arginine/lysine/ornithine decarboxylase</fullName>
    </submittedName>
</protein>
<comment type="similarity">
    <text evidence="2">Belongs to the Orn/Lys/Arg decarboxylase class-I family.</text>
</comment>
<keyword evidence="5" id="KW-0456">Lyase</keyword>
<comment type="cofactor">
    <cofactor evidence="1">
        <name>pyridoxal 5'-phosphate</name>
        <dbReference type="ChEBI" id="CHEBI:597326"/>
    </cofactor>
</comment>
<gene>
    <name evidence="8" type="ORF">SAMN05421790_1074</name>
</gene>
<keyword evidence="9" id="KW-1185">Reference proteome</keyword>
<dbReference type="SUPFAM" id="SSF53383">
    <property type="entry name" value="PLP-dependent transferases"/>
    <property type="match status" value="1"/>
</dbReference>
<dbReference type="InterPro" id="IPR015421">
    <property type="entry name" value="PyrdxlP-dep_Trfase_major"/>
</dbReference>
<feature type="domain" description="Orn/Lys/Arg decarboxylases family 1 pyridoxal-P attachment site" evidence="6">
    <location>
        <begin position="7"/>
        <end position="297"/>
    </location>
</feature>
<keyword evidence="4" id="KW-0663">Pyridoxal phosphate</keyword>